<dbReference type="PROSITE" id="PS50893">
    <property type="entry name" value="ABC_TRANSPORTER_2"/>
    <property type="match status" value="1"/>
</dbReference>
<dbReference type="Proteomes" id="UP000507962">
    <property type="component" value="Unassembled WGS sequence"/>
</dbReference>
<keyword evidence="2" id="KW-0592">Phosphate transport</keyword>
<evidence type="ECO:0000256" key="3">
    <source>
        <dbReference type="ARBA" id="ARBA00022741"/>
    </source>
</evidence>
<keyword evidence="1" id="KW-0813">Transport</keyword>
<dbReference type="InterPro" id="IPR003439">
    <property type="entry name" value="ABC_transporter-like_ATP-bd"/>
</dbReference>
<feature type="domain" description="ABC transporter" evidence="5">
    <location>
        <begin position="3"/>
        <end position="236"/>
    </location>
</feature>
<dbReference type="AlphaFoldDB" id="A0A4U8YH72"/>
<sequence length="236" mass="25663">MKLTIRDLSFYYGSHTILDNVSMEVPEGSLTAVTGPSGEGKSTLLSIVNRLWSADEGARAEGSAKARFAHGEVDLLSPGLNLPSLRRKAAMVFQAPTPLPFTIFKNASLPLSFAGIKNKDEVRRLVERALTRAGLWEEVKDRLHTPATHLSGGQQQRLALARALVTEPEILLLDEPTSALDPQSRDHIEAQLLALKGHCTILLVSHSEAQVARLADRVYRLTGGQLALCTESRATP</sequence>
<dbReference type="SMART" id="SM00382">
    <property type="entry name" value="AAA"/>
    <property type="match status" value="1"/>
</dbReference>
<reference evidence="6 7" key="1">
    <citation type="submission" date="2019-03" db="EMBL/GenBank/DDBJ databases">
        <authorList>
            <person name="Nijsse B."/>
        </authorList>
    </citation>
    <scope>NUCLEOTIDE SEQUENCE [LARGE SCALE GENOMIC DNA]</scope>
    <source>
        <strain evidence="6">Desulfoluna butyratoxydans MSL71</strain>
    </source>
</reference>
<evidence type="ECO:0000313" key="7">
    <source>
        <dbReference type="Proteomes" id="UP000507962"/>
    </source>
</evidence>
<evidence type="ECO:0000256" key="4">
    <source>
        <dbReference type="ARBA" id="ARBA00022840"/>
    </source>
</evidence>
<proteinExistence type="predicted"/>
<evidence type="ECO:0000313" key="6">
    <source>
        <dbReference type="EMBL" id="VFQ42876.1"/>
    </source>
</evidence>
<dbReference type="GO" id="GO:0016020">
    <property type="term" value="C:membrane"/>
    <property type="evidence" value="ECO:0007669"/>
    <property type="project" value="InterPro"/>
</dbReference>
<name>A0A4U8YH72_9BACT</name>
<accession>A0A4U8YH72</accession>
<dbReference type="InterPro" id="IPR027417">
    <property type="entry name" value="P-loop_NTPase"/>
</dbReference>
<dbReference type="SUPFAM" id="SSF52540">
    <property type="entry name" value="P-loop containing nucleoside triphosphate hydrolases"/>
    <property type="match status" value="1"/>
</dbReference>
<dbReference type="PROSITE" id="PS00211">
    <property type="entry name" value="ABC_TRANSPORTER_1"/>
    <property type="match status" value="1"/>
</dbReference>
<dbReference type="Gene3D" id="3.40.50.300">
    <property type="entry name" value="P-loop containing nucleotide triphosphate hydrolases"/>
    <property type="match status" value="1"/>
</dbReference>
<dbReference type="GO" id="GO:0005315">
    <property type="term" value="F:phosphate transmembrane transporter activity"/>
    <property type="evidence" value="ECO:0007669"/>
    <property type="project" value="InterPro"/>
</dbReference>
<dbReference type="InterPro" id="IPR017871">
    <property type="entry name" value="ABC_transporter-like_CS"/>
</dbReference>
<evidence type="ECO:0000256" key="2">
    <source>
        <dbReference type="ARBA" id="ARBA00022592"/>
    </source>
</evidence>
<dbReference type="RefSeq" id="WP_180137081.1">
    <property type="nucleotide sequence ID" value="NZ_CAADHO010000001.1"/>
</dbReference>
<protein>
    <submittedName>
        <fullName evidence="6">Abc transporter-like</fullName>
    </submittedName>
</protein>
<evidence type="ECO:0000256" key="1">
    <source>
        <dbReference type="ARBA" id="ARBA00022448"/>
    </source>
</evidence>
<dbReference type="GO" id="GO:0005524">
    <property type="term" value="F:ATP binding"/>
    <property type="evidence" value="ECO:0007669"/>
    <property type="project" value="UniProtKB-KW"/>
</dbReference>
<dbReference type="Pfam" id="PF00005">
    <property type="entry name" value="ABC_tran"/>
    <property type="match status" value="1"/>
</dbReference>
<dbReference type="CDD" id="cd03260">
    <property type="entry name" value="ABC_PstB_phosphate_transporter"/>
    <property type="match status" value="1"/>
</dbReference>
<gene>
    <name evidence="6" type="ORF">MSL71_4970</name>
</gene>
<dbReference type="PANTHER" id="PTHR43423:SF1">
    <property type="entry name" value="ABC TRANSPORTER I FAMILY MEMBER 17"/>
    <property type="match status" value="1"/>
</dbReference>
<dbReference type="GO" id="GO:0035435">
    <property type="term" value="P:phosphate ion transmembrane transport"/>
    <property type="evidence" value="ECO:0007669"/>
    <property type="project" value="InterPro"/>
</dbReference>
<dbReference type="InterPro" id="IPR003593">
    <property type="entry name" value="AAA+_ATPase"/>
</dbReference>
<dbReference type="EMBL" id="CAADHO010000001">
    <property type="protein sequence ID" value="VFQ42876.1"/>
    <property type="molecule type" value="Genomic_DNA"/>
</dbReference>
<keyword evidence="3" id="KW-0547">Nucleotide-binding</keyword>
<dbReference type="GO" id="GO:0016887">
    <property type="term" value="F:ATP hydrolysis activity"/>
    <property type="evidence" value="ECO:0007669"/>
    <property type="project" value="InterPro"/>
</dbReference>
<keyword evidence="4" id="KW-0067">ATP-binding</keyword>
<evidence type="ECO:0000259" key="5">
    <source>
        <dbReference type="PROSITE" id="PS50893"/>
    </source>
</evidence>
<dbReference type="InterPro" id="IPR005670">
    <property type="entry name" value="PstB-like"/>
</dbReference>
<keyword evidence="7" id="KW-1185">Reference proteome</keyword>
<organism evidence="6 7">
    <name type="scientific">Desulfoluna butyratoxydans</name>
    <dbReference type="NCBI Taxonomy" id="231438"/>
    <lineage>
        <taxon>Bacteria</taxon>
        <taxon>Pseudomonadati</taxon>
        <taxon>Thermodesulfobacteriota</taxon>
        <taxon>Desulfobacteria</taxon>
        <taxon>Desulfobacterales</taxon>
        <taxon>Desulfolunaceae</taxon>
        <taxon>Desulfoluna</taxon>
    </lineage>
</organism>
<dbReference type="PANTHER" id="PTHR43423">
    <property type="entry name" value="ABC TRANSPORTER I FAMILY MEMBER 17"/>
    <property type="match status" value="1"/>
</dbReference>